<dbReference type="InterPro" id="IPR002716">
    <property type="entry name" value="PIN_dom"/>
</dbReference>
<feature type="binding site" evidence="8">
    <location>
        <position position="5"/>
    </location>
    <ligand>
        <name>Mg(2+)</name>
        <dbReference type="ChEBI" id="CHEBI:18420"/>
    </ligand>
</feature>
<keyword evidence="4 8" id="KW-0479">Metal-binding</keyword>
<protein>
    <recommendedName>
        <fullName evidence="8">Ribonuclease VapC</fullName>
        <shortName evidence="8">RNase VapC</shortName>
        <ecNumber evidence="8">3.1.-.-</ecNumber>
    </recommendedName>
    <alternativeName>
        <fullName evidence="8">Toxin VapC</fullName>
    </alternativeName>
</protein>
<accession>A0ABQ4D0D2</accession>
<dbReference type="HAMAP" id="MF_00265">
    <property type="entry name" value="VapC_Nob1"/>
    <property type="match status" value="1"/>
</dbReference>
<evidence type="ECO:0000256" key="7">
    <source>
        <dbReference type="ARBA" id="ARBA00038093"/>
    </source>
</evidence>
<dbReference type="CDD" id="cd18746">
    <property type="entry name" value="PIN_VapC4-5_FitB-like"/>
    <property type="match status" value="1"/>
</dbReference>
<comment type="similarity">
    <text evidence="7 8">Belongs to the PINc/VapC protein family.</text>
</comment>
<keyword evidence="2 8" id="KW-1277">Toxin-antitoxin system</keyword>
<evidence type="ECO:0000256" key="6">
    <source>
        <dbReference type="ARBA" id="ARBA00022842"/>
    </source>
</evidence>
<sequence>MFLLDTNVVSELRKAKAGRADKNVVAWAAGAAASTMFVSAITIQELEIGVLLAERRDAAQGAILRRWLEAQVLTAFAERILPVDTAVARRGAVLHVPDPRPVRDALIAATALVHAMPVATRNVADFAPTGVEIVNPWEAADAV</sequence>
<dbReference type="EMBL" id="BONE01000075">
    <property type="protein sequence ID" value="GIF76971.1"/>
    <property type="molecule type" value="Genomic_DNA"/>
</dbReference>
<dbReference type="EC" id="3.1.-.-" evidence="8"/>
<evidence type="ECO:0000313" key="11">
    <source>
        <dbReference type="Proteomes" id="UP000604117"/>
    </source>
</evidence>
<reference evidence="10 11" key="1">
    <citation type="submission" date="2021-01" db="EMBL/GenBank/DDBJ databases">
        <title>Whole genome shotgun sequence of Asanoa siamensis NBRC 107932.</title>
        <authorList>
            <person name="Komaki H."/>
            <person name="Tamura T."/>
        </authorList>
    </citation>
    <scope>NUCLEOTIDE SEQUENCE [LARGE SCALE GENOMIC DNA]</scope>
    <source>
        <strain evidence="10 11">NBRC 107932</strain>
    </source>
</reference>
<comment type="caution">
    <text evidence="10">The sequence shown here is derived from an EMBL/GenBank/DDBJ whole genome shotgun (WGS) entry which is preliminary data.</text>
</comment>
<organism evidence="10 11">
    <name type="scientific">Asanoa siamensis</name>
    <dbReference type="NCBI Taxonomy" id="926357"/>
    <lineage>
        <taxon>Bacteria</taxon>
        <taxon>Bacillati</taxon>
        <taxon>Actinomycetota</taxon>
        <taxon>Actinomycetes</taxon>
        <taxon>Micromonosporales</taxon>
        <taxon>Micromonosporaceae</taxon>
        <taxon>Asanoa</taxon>
    </lineage>
</organism>
<keyword evidence="11" id="KW-1185">Reference proteome</keyword>
<keyword evidence="3 8" id="KW-0540">Nuclease</keyword>
<evidence type="ECO:0000256" key="3">
    <source>
        <dbReference type="ARBA" id="ARBA00022722"/>
    </source>
</evidence>
<comment type="cofactor">
    <cofactor evidence="1 8">
        <name>Mg(2+)</name>
        <dbReference type="ChEBI" id="CHEBI:18420"/>
    </cofactor>
</comment>
<dbReference type="Gene3D" id="3.40.50.1010">
    <property type="entry name" value="5'-nuclease"/>
    <property type="match status" value="1"/>
</dbReference>
<keyword evidence="8" id="KW-0800">Toxin</keyword>
<proteinExistence type="inferred from homology"/>
<evidence type="ECO:0000259" key="9">
    <source>
        <dbReference type="Pfam" id="PF01850"/>
    </source>
</evidence>
<keyword evidence="6 8" id="KW-0460">Magnesium</keyword>
<evidence type="ECO:0000256" key="2">
    <source>
        <dbReference type="ARBA" id="ARBA00022649"/>
    </source>
</evidence>
<dbReference type="RefSeq" id="WP_203717833.1">
    <property type="nucleotide sequence ID" value="NZ_BONE01000075.1"/>
</dbReference>
<dbReference type="InterPro" id="IPR022907">
    <property type="entry name" value="VapC_family"/>
</dbReference>
<name>A0ABQ4D0D2_9ACTN</name>
<feature type="domain" description="PIN" evidence="9">
    <location>
        <begin position="3"/>
        <end position="122"/>
    </location>
</feature>
<evidence type="ECO:0000313" key="10">
    <source>
        <dbReference type="EMBL" id="GIF76971.1"/>
    </source>
</evidence>
<dbReference type="InterPro" id="IPR050556">
    <property type="entry name" value="Type_II_TA_system_RNase"/>
</dbReference>
<keyword evidence="5 8" id="KW-0378">Hydrolase</keyword>
<comment type="function">
    <text evidence="8">Toxic component of a toxin-antitoxin (TA) system. An RNase.</text>
</comment>
<dbReference type="Pfam" id="PF01850">
    <property type="entry name" value="PIN"/>
    <property type="match status" value="1"/>
</dbReference>
<evidence type="ECO:0000256" key="4">
    <source>
        <dbReference type="ARBA" id="ARBA00022723"/>
    </source>
</evidence>
<feature type="binding site" evidence="8">
    <location>
        <position position="104"/>
    </location>
    <ligand>
        <name>Mg(2+)</name>
        <dbReference type="ChEBI" id="CHEBI:18420"/>
    </ligand>
</feature>
<dbReference type="InterPro" id="IPR029060">
    <property type="entry name" value="PIN-like_dom_sf"/>
</dbReference>
<evidence type="ECO:0000256" key="8">
    <source>
        <dbReference type="HAMAP-Rule" id="MF_00265"/>
    </source>
</evidence>
<evidence type="ECO:0000256" key="5">
    <source>
        <dbReference type="ARBA" id="ARBA00022801"/>
    </source>
</evidence>
<dbReference type="PANTHER" id="PTHR33653:SF1">
    <property type="entry name" value="RIBONUCLEASE VAPC2"/>
    <property type="match status" value="1"/>
</dbReference>
<dbReference type="PANTHER" id="PTHR33653">
    <property type="entry name" value="RIBONUCLEASE VAPC2"/>
    <property type="match status" value="1"/>
</dbReference>
<dbReference type="SUPFAM" id="SSF88723">
    <property type="entry name" value="PIN domain-like"/>
    <property type="match status" value="1"/>
</dbReference>
<evidence type="ECO:0000256" key="1">
    <source>
        <dbReference type="ARBA" id="ARBA00001946"/>
    </source>
</evidence>
<dbReference type="Proteomes" id="UP000604117">
    <property type="component" value="Unassembled WGS sequence"/>
</dbReference>
<gene>
    <name evidence="8" type="primary">vapC</name>
    <name evidence="10" type="ORF">Asi02nite_64890</name>
</gene>